<sequence>MHGDWMAGALLQMWCQENVLHTRNLYYASKVREQLAELCARCSIALTSCGQDTEQVRRCLLAGLFTSVAELQRDRRHYLTVSSSPPIFTLHVS</sequence>
<protein>
    <submittedName>
        <fullName evidence="1">Uncharacterized protein</fullName>
    </submittedName>
</protein>
<accession>A0ABQ9FZN8</accession>
<name>A0ABQ9FZN8_9NEOP</name>
<dbReference type="Proteomes" id="UP001159363">
    <property type="component" value="Chromosome 16"/>
</dbReference>
<evidence type="ECO:0000313" key="2">
    <source>
        <dbReference type="Proteomes" id="UP001159363"/>
    </source>
</evidence>
<proteinExistence type="predicted"/>
<comment type="caution">
    <text evidence="1">The sequence shown here is derived from an EMBL/GenBank/DDBJ whole genome shotgun (WGS) entry which is preliminary data.</text>
</comment>
<dbReference type="EMBL" id="JARBHB010000017">
    <property type="protein sequence ID" value="KAJ8865699.1"/>
    <property type="molecule type" value="Genomic_DNA"/>
</dbReference>
<keyword evidence="2" id="KW-1185">Reference proteome</keyword>
<organism evidence="1 2">
    <name type="scientific">Dryococelus australis</name>
    <dbReference type="NCBI Taxonomy" id="614101"/>
    <lineage>
        <taxon>Eukaryota</taxon>
        <taxon>Metazoa</taxon>
        <taxon>Ecdysozoa</taxon>
        <taxon>Arthropoda</taxon>
        <taxon>Hexapoda</taxon>
        <taxon>Insecta</taxon>
        <taxon>Pterygota</taxon>
        <taxon>Neoptera</taxon>
        <taxon>Polyneoptera</taxon>
        <taxon>Phasmatodea</taxon>
        <taxon>Verophasmatodea</taxon>
        <taxon>Anareolatae</taxon>
        <taxon>Phasmatidae</taxon>
        <taxon>Eurycanthinae</taxon>
        <taxon>Dryococelus</taxon>
    </lineage>
</organism>
<gene>
    <name evidence="1" type="ORF">PR048_033219</name>
</gene>
<evidence type="ECO:0000313" key="1">
    <source>
        <dbReference type="EMBL" id="KAJ8865699.1"/>
    </source>
</evidence>
<reference evidence="1 2" key="1">
    <citation type="submission" date="2023-02" db="EMBL/GenBank/DDBJ databases">
        <title>LHISI_Scaffold_Assembly.</title>
        <authorList>
            <person name="Stuart O.P."/>
            <person name="Cleave R."/>
            <person name="Magrath M.J.L."/>
            <person name="Mikheyev A.S."/>
        </authorList>
    </citation>
    <scope>NUCLEOTIDE SEQUENCE [LARGE SCALE GENOMIC DNA]</scope>
    <source>
        <strain evidence="1">Daus_M_001</strain>
        <tissue evidence="1">Leg muscle</tissue>
    </source>
</reference>